<dbReference type="EMBL" id="JACHEU010000001">
    <property type="protein sequence ID" value="MBB6011860.1"/>
    <property type="molecule type" value="Genomic_DNA"/>
</dbReference>
<reference evidence="2 3" key="1">
    <citation type="submission" date="2020-08" db="EMBL/GenBank/DDBJ databases">
        <title>Genomic Encyclopedia of Type Strains, Phase IV (KMG-IV): sequencing the most valuable type-strain genomes for metagenomic binning, comparative biology and taxonomic classification.</title>
        <authorList>
            <person name="Goeker M."/>
        </authorList>
    </citation>
    <scope>NUCLEOTIDE SEQUENCE [LARGE SCALE GENOMIC DNA]</scope>
    <source>
        <strain evidence="2 3">DSM 11099</strain>
    </source>
</reference>
<organism evidence="2 3">
    <name type="scientific">Aquamicrobium lusatiense</name>
    <dbReference type="NCBI Taxonomy" id="89772"/>
    <lineage>
        <taxon>Bacteria</taxon>
        <taxon>Pseudomonadati</taxon>
        <taxon>Pseudomonadota</taxon>
        <taxon>Alphaproteobacteria</taxon>
        <taxon>Hyphomicrobiales</taxon>
        <taxon>Phyllobacteriaceae</taxon>
        <taxon>Aquamicrobium</taxon>
    </lineage>
</organism>
<feature type="transmembrane region" description="Helical" evidence="1">
    <location>
        <begin position="18"/>
        <end position="37"/>
    </location>
</feature>
<keyword evidence="1" id="KW-0472">Membrane</keyword>
<dbReference type="AlphaFoldDB" id="A0A7W9S0W5"/>
<keyword evidence="1" id="KW-1133">Transmembrane helix</keyword>
<keyword evidence="3" id="KW-1185">Reference proteome</keyword>
<dbReference type="Proteomes" id="UP000533306">
    <property type="component" value="Unassembled WGS sequence"/>
</dbReference>
<evidence type="ECO:0000256" key="1">
    <source>
        <dbReference type="SAM" id="Phobius"/>
    </source>
</evidence>
<gene>
    <name evidence="2" type="ORF">HNR59_001205</name>
</gene>
<sequence length="38" mass="3850">MTGYEKSPDYGNPPGNSGLGIIIVMAAVVVVLAALIFA</sequence>
<protein>
    <submittedName>
        <fullName evidence="2">Uncharacterized protein</fullName>
    </submittedName>
</protein>
<keyword evidence="1" id="KW-0812">Transmembrane</keyword>
<name>A0A7W9S0W5_9HYPH</name>
<proteinExistence type="predicted"/>
<evidence type="ECO:0000313" key="3">
    <source>
        <dbReference type="Proteomes" id="UP000533306"/>
    </source>
</evidence>
<accession>A0A7W9S0W5</accession>
<evidence type="ECO:0000313" key="2">
    <source>
        <dbReference type="EMBL" id="MBB6011860.1"/>
    </source>
</evidence>
<comment type="caution">
    <text evidence="2">The sequence shown here is derived from an EMBL/GenBank/DDBJ whole genome shotgun (WGS) entry which is preliminary data.</text>
</comment>